<evidence type="ECO:0000256" key="1">
    <source>
        <dbReference type="SAM" id="MobiDB-lite"/>
    </source>
</evidence>
<protein>
    <submittedName>
        <fullName evidence="2">Uncharacterized protein</fullName>
    </submittedName>
</protein>
<feature type="compositionally biased region" description="Low complexity" evidence="1">
    <location>
        <begin position="116"/>
        <end position="163"/>
    </location>
</feature>
<organism evidence="2 3">
    <name type="scientific">Paenibacillus solanacearum</name>
    <dbReference type="NCBI Taxonomy" id="2048548"/>
    <lineage>
        <taxon>Bacteria</taxon>
        <taxon>Bacillati</taxon>
        <taxon>Bacillota</taxon>
        <taxon>Bacilli</taxon>
        <taxon>Bacillales</taxon>
        <taxon>Paenibacillaceae</taxon>
        <taxon>Paenibacillus</taxon>
    </lineage>
</organism>
<dbReference type="EMBL" id="CAJVAS010000030">
    <property type="protein sequence ID" value="CAG7645148.1"/>
    <property type="molecule type" value="Genomic_DNA"/>
</dbReference>
<feature type="compositionally biased region" description="Basic and acidic residues" evidence="1">
    <location>
        <begin position="295"/>
        <end position="335"/>
    </location>
</feature>
<keyword evidence="3" id="KW-1185">Reference proteome</keyword>
<evidence type="ECO:0000313" key="2">
    <source>
        <dbReference type="EMBL" id="CAG7645148.1"/>
    </source>
</evidence>
<feature type="region of interest" description="Disordered" evidence="1">
    <location>
        <begin position="280"/>
        <end position="335"/>
    </location>
</feature>
<sequence length="335" mass="35832">MVKKWIWLCMACLLGFGLIYGVTWIGDTPVSAEISQEAKGQFVRVEDGGNKLTAAYEGMEKTYPVAENVWVYRNGQKAGLSGLKPGDTLELIFNSKSQAAYIKVASVAPEAAAPAAGKQDGAGTEAAPAAEAPAAEPSGASQSEAAAPPVSPAPAAKAPSQPEMAPQTGAPGLAQAKTEGGWPWERLSLELKSRELMLKVKQEQTDKGSEADIYVQTKDRAVIHLNGAEAEQMLRLLTTGLPADRTAWEKALKARLGAEFKLKDASPDWKLDIRWNDGAKKGVIPAVGKNTQSDPKAKGAEKGKEKEKEKEKPKEKPEDKGKSKGRGHDDHDHDD</sequence>
<name>A0A916NR71_9BACL</name>
<reference evidence="2" key="1">
    <citation type="submission" date="2021-06" db="EMBL/GenBank/DDBJ databases">
        <authorList>
            <person name="Criscuolo A."/>
        </authorList>
    </citation>
    <scope>NUCLEOTIDE SEQUENCE</scope>
    <source>
        <strain evidence="2">CIP111600</strain>
    </source>
</reference>
<dbReference type="RefSeq" id="WP_218094606.1">
    <property type="nucleotide sequence ID" value="NZ_CAJVAS010000030.1"/>
</dbReference>
<accession>A0A916NR71</accession>
<evidence type="ECO:0000313" key="3">
    <source>
        <dbReference type="Proteomes" id="UP000693672"/>
    </source>
</evidence>
<proteinExistence type="predicted"/>
<dbReference type="Proteomes" id="UP000693672">
    <property type="component" value="Unassembled WGS sequence"/>
</dbReference>
<comment type="caution">
    <text evidence="2">The sequence shown here is derived from an EMBL/GenBank/DDBJ whole genome shotgun (WGS) entry which is preliminary data.</text>
</comment>
<feature type="region of interest" description="Disordered" evidence="1">
    <location>
        <begin position="116"/>
        <end position="179"/>
    </location>
</feature>
<dbReference type="AlphaFoldDB" id="A0A916NR71"/>
<gene>
    <name evidence="2" type="ORF">PAESOLCIP111_04889</name>
</gene>